<proteinExistence type="predicted"/>
<sequence>MDISKLILSNHPTTCSLDPIPTHLLQAISSSVIPSLTHIINTSLHSGTIPTAFKQARVSPLLKKPSLNLAILEIYRPVSLLPFIAKTLERVVFNQLSMFLVQNNLLDSNQFGFKSGHSTETALLSVTEALRLARAASKSSVLILLDLSAAFDTVNHQILLSTLRKMGISRTALQWFKSYLSGRSFRVSWRGEVSKSQLLATGFPQGLVLGPLLFSIYMMSTGSVIQKHGFSYHCYADDTQLYFSFQPDDLTVAARIAACLRDISSWMKDHHLQLNLTELLVVPASPSFHHNYSIQLGSSTITPFRTARNLGLVIVHQLRFTDHIATRSCRFALYNIRKIRLDYCNALFAGLPACSIKPLQLIPNAAARVIFNESKKSSCYSSPHQVTLSTSSPSHQIQGTDACLQDDHLRGTNINSLVQTYVPSRSLRSASEWRLLVPYQRG</sequence>
<accession>A0A8C1N9P6</accession>
<dbReference type="AlphaFoldDB" id="A0A8C1N9P6"/>
<organism evidence="2 3">
    <name type="scientific">Cyprinus carpio</name>
    <name type="common">Common carp</name>
    <dbReference type="NCBI Taxonomy" id="7962"/>
    <lineage>
        <taxon>Eukaryota</taxon>
        <taxon>Metazoa</taxon>
        <taxon>Chordata</taxon>
        <taxon>Craniata</taxon>
        <taxon>Vertebrata</taxon>
        <taxon>Euteleostomi</taxon>
        <taxon>Actinopterygii</taxon>
        <taxon>Neopterygii</taxon>
        <taxon>Teleostei</taxon>
        <taxon>Ostariophysi</taxon>
        <taxon>Cypriniformes</taxon>
        <taxon>Cyprinidae</taxon>
        <taxon>Cyprininae</taxon>
        <taxon>Cyprinus</taxon>
    </lineage>
</organism>
<dbReference type="PROSITE" id="PS50878">
    <property type="entry name" value="RT_POL"/>
    <property type="match status" value="1"/>
</dbReference>
<evidence type="ECO:0000259" key="1">
    <source>
        <dbReference type="PROSITE" id="PS50878"/>
    </source>
</evidence>
<dbReference type="SUPFAM" id="SSF56672">
    <property type="entry name" value="DNA/RNA polymerases"/>
    <property type="match status" value="1"/>
</dbReference>
<dbReference type="InterPro" id="IPR043502">
    <property type="entry name" value="DNA/RNA_pol_sf"/>
</dbReference>
<protein>
    <recommendedName>
        <fullName evidence="1">Reverse transcriptase domain-containing protein</fullName>
    </recommendedName>
</protein>
<dbReference type="Pfam" id="PF00078">
    <property type="entry name" value="RVT_1"/>
    <property type="match status" value="1"/>
</dbReference>
<name>A0A8C1N9P6_CYPCA</name>
<dbReference type="Ensembl" id="ENSCCRT00010097164.1">
    <property type="protein sequence ID" value="ENSCCRP00010087605.1"/>
    <property type="gene ID" value="ENSCCRG00010038284.1"/>
</dbReference>
<evidence type="ECO:0000313" key="2">
    <source>
        <dbReference type="Ensembl" id="ENSCCRP00010087605.1"/>
    </source>
</evidence>
<dbReference type="CDD" id="cd01650">
    <property type="entry name" value="RT_nLTR_like"/>
    <property type="match status" value="1"/>
</dbReference>
<evidence type="ECO:0000313" key="3">
    <source>
        <dbReference type="Proteomes" id="UP000694427"/>
    </source>
</evidence>
<keyword evidence="3" id="KW-1185">Reference proteome</keyword>
<reference evidence="2" key="2">
    <citation type="submission" date="2025-09" db="UniProtKB">
        <authorList>
            <consortium name="Ensembl"/>
        </authorList>
    </citation>
    <scope>IDENTIFICATION</scope>
</reference>
<feature type="domain" description="Reverse transcriptase" evidence="1">
    <location>
        <begin position="42"/>
        <end position="300"/>
    </location>
</feature>
<reference evidence="2" key="1">
    <citation type="submission" date="2025-08" db="UniProtKB">
        <authorList>
            <consortium name="Ensembl"/>
        </authorList>
    </citation>
    <scope>IDENTIFICATION</scope>
</reference>
<dbReference type="PANTHER" id="PTHR33332">
    <property type="entry name" value="REVERSE TRANSCRIPTASE DOMAIN-CONTAINING PROTEIN"/>
    <property type="match status" value="1"/>
</dbReference>
<dbReference type="Proteomes" id="UP000694427">
    <property type="component" value="Unplaced"/>
</dbReference>
<dbReference type="InterPro" id="IPR000477">
    <property type="entry name" value="RT_dom"/>
</dbReference>